<dbReference type="InterPro" id="IPR036390">
    <property type="entry name" value="WH_DNA-bd_sf"/>
</dbReference>
<dbReference type="PROSITE" id="PS50949">
    <property type="entry name" value="HTH_GNTR"/>
    <property type="match status" value="1"/>
</dbReference>
<dbReference type="SMART" id="SM00895">
    <property type="entry name" value="FCD"/>
    <property type="match status" value="1"/>
</dbReference>
<dbReference type="SUPFAM" id="SSF46785">
    <property type="entry name" value="Winged helix' DNA-binding domain"/>
    <property type="match status" value="1"/>
</dbReference>
<dbReference type="InterPro" id="IPR000524">
    <property type="entry name" value="Tscrpt_reg_HTH_GntR"/>
</dbReference>
<dbReference type="InterPro" id="IPR036388">
    <property type="entry name" value="WH-like_DNA-bd_sf"/>
</dbReference>
<dbReference type="Gene3D" id="1.10.10.10">
    <property type="entry name" value="Winged helix-like DNA-binding domain superfamily/Winged helix DNA-binding domain"/>
    <property type="match status" value="1"/>
</dbReference>
<protein>
    <submittedName>
        <fullName evidence="5">FadR family transcriptional regulator</fullName>
    </submittedName>
</protein>
<proteinExistence type="predicted"/>
<gene>
    <name evidence="5" type="ORF">D3H65_02795</name>
</gene>
<dbReference type="Pfam" id="PF07729">
    <property type="entry name" value="FCD"/>
    <property type="match status" value="1"/>
</dbReference>
<dbReference type="RefSeq" id="WP_119048795.1">
    <property type="nucleotide sequence ID" value="NZ_CP032157.1"/>
</dbReference>
<dbReference type="OrthoDB" id="9799482at2"/>
<dbReference type="SUPFAM" id="SSF48008">
    <property type="entry name" value="GntR ligand-binding domain-like"/>
    <property type="match status" value="1"/>
</dbReference>
<keyword evidence="3" id="KW-0804">Transcription</keyword>
<name>A0A3B7MH95_9BACT</name>
<sequence>MEHGISRRSLADEVAARLQQQIKSGQYKVGDQLPVEPELMHRFGVGRSSIREAIKLLVNSGLLRVQQGVGMFVEEHAGICEPLSQRLKRSDMNDIKEVRQLLEMKIAEKAAVHRTAKDAKKIQRCFEAREKAAAANDIAGSVEADISFHNAIAEASGNEVLADLYKSFSSRIGNDFLSRFSDTRPFIDTMDLHRQLLKSIIDKDPKGAWHFAARINGHVSA</sequence>
<dbReference type="PANTHER" id="PTHR43537:SF47">
    <property type="entry name" value="REGULATORY PROTEIN GNTR HTH"/>
    <property type="match status" value="1"/>
</dbReference>
<dbReference type="GO" id="GO:0003700">
    <property type="term" value="F:DNA-binding transcription factor activity"/>
    <property type="evidence" value="ECO:0007669"/>
    <property type="project" value="InterPro"/>
</dbReference>
<reference evidence="5 6" key="1">
    <citation type="submission" date="2018-09" db="EMBL/GenBank/DDBJ databases">
        <title>Genome sequencing of strain 6GH32-13.</title>
        <authorList>
            <person name="Weon H.-Y."/>
            <person name="Heo J."/>
            <person name="Kwon S.-W."/>
        </authorList>
    </citation>
    <scope>NUCLEOTIDE SEQUENCE [LARGE SCALE GENOMIC DNA]</scope>
    <source>
        <strain evidence="5 6">5GH32-13</strain>
    </source>
</reference>
<dbReference type="AlphaFoldDB" id="A0A3B7MH95"/>
<dbReference type="InterPro" id="IPR011711">
    <property type="entry name" value="GntR_C"/>
</dbReference>
<keyword evidence="2" id="KW-0238">DNA-binding</keyword>
<keyword evidence="6" id="KW-1185">Reference proteome</keyword>
<organism evidence="5 6">
    <name type="scientific">Paraflavitalea soli</name>
    <dbReference type="NCBI Taxonomy" id="2315862"/>
    <lineage>
        <taxon>Bacteria</taxon>
        <taxon>Pseudomonadati</taxon>
        <taxon>Bacteroidota</taxon>
        <taxon>Chitinophagia</taxon>
        <taxon>Chitinophagales</taxon>
        <taxon>Chitinophagaceae</taxon>
        <taxon>Paraflavitalea</taxon>
    </lineage>
</organism>
<dbReference type="EMBL" id="CP032157">
    <property type="protein sequence ID" value="AXY72957.1"/>
    <property type="molecule type" value="Genomic_DNA"/>
</dbReference>
<dbReference type="KEGG" id="pseg:D3H65_02795"/>
<dbReference type="GO" id="GO:0003677">
    <property type="term" value="F:DNA binding"/>
    <property type="evidence" value="ECO:0007669"/>
    <property type="project" value="UniProtKB-KW"/>
</dbReference>
<evidence type="ECO:0000313" key="5">
    <source>
        <dbReference type="EMBL" id="AXY72957.1"/>
    </source>
</evidence>
<keyword evidence="1" id="KW-0805">Transcription regulation</keyword>
<dbReference type="SMART" id="SM00345">
    <property type="entry name" value="HTH_GNTR"/>
    <property type="match status" value="1"/>
</dbReference>
<dbReference type="PRINTS" id="PR00035">
    <property type="entry name" value="HTHGNTR"/>
</dbReference>
<accession>A0A3B7MH95</accession>
<evidence type="ECO:0000256" key="2">
    <source>
        <dbReference type="ARBA" id="ARBA00023125"/>
    </source>
</evidence>
<dbReference type="PANTHER" id="PTHR43537">
    <property type="entry name" value="TRANSCRIPTIONAL REGULATOR, GNTR FAMILY"/>
    <property type="match status" value="1"/>
</dbReference>
<evidence type="ECO:0000259" key="4">
    <source>
        <dbReference type="PROSITE" id="PS50949"/>
    </source>
</evidence>
<evidence type="ECO:0000313" key="6">
    <source>
        <dbReference type="Proteomes" id="UP000263900"/>
    </source>
</evidence>
<dbReference type="CDD" id="cd07377">
    <property type="entry name" value="WHTH_GntR"/>
    <property type="match status" value="1"/>
</dbReference>
<evidence type="ECO:0000256" key="3">
    <source>
        <dbReference type="ARBA" id="ARBA00023163"/>
    </source>
</evidence>
<dbReference type="Proteomes" id="UP000263900">
    <property type="component" value="Chromosome"/>
</dbReference>
<dbReference type="InterPro" id="IPR008920">
    <property type="entry name" value="TF_FadR/GntR_C"/>
</dbReference>
<dbReference type="Gene3D" id="1.20.120.530">
    <property type="entry name" value="GntR ligand-binding domain-like"/>
    <property type="match status" value="1"/>
</dbReference>
<dbReference type="Pfam" id="PF00392">
    <property type="entry name" value="GntR"/>
    <property type="match status" value="1"/>
</dbReference>
<feature type="domain" description="HTH gntR-type" evidence="4">
    <location>
        <begin position="8"/>
        <end position="76"/>
    </location>
</feature>
<evidence type="ECO:0000256" key="1">
    <source>
        <dbReference type="ARBA" id="ARBA00023015"/>
    </source>
</evidence>